<accession>A0A9N9J4G6</accession>
<dbReference type="EMBL" id="CAJVPS010047622">
    <property type="protein sequence ID" value="CAG8763268.1"/>
    <property type="molecule type" value="Genomic_DNA"/>
</dbReference>
<proteinExistence type="predicted"/>
<keyword evidence="2" id="KW-1185">Reference proteome</keyword>
<reference evidence="1" key="1">
    <citation type="submission" date="2021-06" db="EMBL/GenBank/DDBJ databases">
        <authorList>
            <person name="Kallberg Y."/>
            <person name="Tangrot J."/>
            <person name="Rosling A."/>
        </authorList>
    </citation>
    <scope>NUCLEOTIDE SEQUENCE</scope>
    <source>
        <strain evidence="1">FL130A</strain>
    </source>
</reference>
<name>A0A9N9J4G6_9GLOM</name>
<comment type="caution">
    <text evidence="1">The sequence shown here is derived from an EMBL/GenBank/DDBJ whole genome shotgun (WGS) entry which is preliminary data.</text>
</comment>
<sequence length="44" mass="5395">FLLLYRDKILKAPPFHDDWHALDGAWTRRFIRAERNEKIDLKTK</sequence>
<organism evidence="1 2">
    <name type="scientific">Ambispora leptoticha</name>
    <dbReference type="NCBI Taxonomy" id="144679"/>
    <lineage>
        <taxon>Eukaryota</taxon>
        <taxon>Fungi</taxon>
        <taxon>Fungi incertae sedis</taxon>
        <taxon>Mucoromycota</taxon>
        <taxon>Glomeromycotina</taxon>
        <taxon>Glomeromycetes</taxon>
        <taxon>Archaeosporales</taxon>
        <taxon>Ambisporaceae</taxon>
        <taxon>Ambispora</taxon>
    </lineage>
</organism>
<protein>
    <submittedName>
        <fullName evidence="1">2732_t:CDS:1</fullName>
    </submittedName>
</protein>
<feature type="non-terminal residue" evidence="1">
    <location>
        <position position="44"/>
    </location>
</feature>
<gene>
    <name evidence="1" type="ORF">ALEPTO_LOCUS13749</name>
</gene>
<evidence type="ECO:0000313" key="1">
    <source>
        <dbReference type="EMBL" id="CAG8763268.1"/>
    </source>
</evidence>
<feature type="non-terminal residue" evidence="1">
    <location>
        <position position="1"/>
    </location>
</feature>
<dbReference type="OrthoDB" id="2130967at2759"/>
<dbReference type="Proteomes" id="UP000789508">
    <property type="component" value="Unassembled WGS sequence"/>
</dbReference>
<dbReference type="AlphaFoldDB" id="A0A9N9J4G6"/>
<evidence type="ECO:0000313" key="2">
    <source>
        <dbReference type="Proteomes" id="UP000789508"/>
    </source>
</evidence>